<evidence type="ECO:0000256" key="7">
    <source>
        <dbReference type="ARBA" id="ARBA00023242"/>
    </source>
</evidence>
<keyword evidence="4" id="KW-0677">Repeat</keyword>
<organism evidence="11 12">
    <name type="scientific">Coccomyxa viridis</name>
    <dbReference type="NCBI Taxonomy" id="1274662"/>
    <lineage>
        <taxon>Eukaryota</taxon>
        <taxon>Viridiplantae</taxon>
        <taxon>Chlorophyta</taxon>
        <taxon>core chlorophytes</taxon>
        <taxon>Trebouxiophyceae</taxon>
        <taxon>Trebouxiophyceae incertae sedis</taxon>
        <taxon>Coccomyxaceae</taxon>
        <taxon>Coccomyxa</taxon>
    </lineage>
</organism>
<dbReference type="Gene3D" id="3.30.70.330">
    <property type="match status" value="1"/>
</dbReference>
<dbReference type="InterPro" id="IPR040366">
    <property type="entry name" value="Nab2/ZC3H14"/>
</dbReference>
<evidence type="ECO:0000256" key="6">
    <source>
        <dbReference type="ARBA" id="ARBA00022833"/>
    </source>
</evidence>
<dbReference type="SMART" id="SM00360">
    <property type="entry name" value="RRM"/>
    <property type="match status" value="1"/>
</dbReference>
<evidence type="ECO:0000256" key="3">
    <source>
        <dbReference type="ARBA" id="ARBA00022723"/>
    </source>
</evidence>
<protein>
    <submittedName>
        <fullName evidence="11">G7177 protein</fullName>
    </submittedName>
</protein>
<comment type="subcellular location">
    <subcellularLocation>
        <location evidence="1">Nucleus</location>
    </subcellularLocation>
</comment>
<comment type="caution">
    <text evidence="11">The sequence shown here is derived from an EMBL/GenBank/DDBJ whole genome shotgun (WGS) entry which is preliminary data.</text>
</comment>
<name>A0ABP1FX74_9CHLO</name>
<evidence type="ECO:0000256" key="4">
    <source>
        <dbReference type="ARBA" id="ARBA00022737"/>
    </source>
</evidence>
<evidence type="ECO:0000256" key="8">
    <source>
        <dbReference type="PROSITE-ProRule" id="PRU00176"/>
    </source>
</evidence>
<feature type="domain" description="RRM" evidence="10">
    <location>
        <begin position="502"/>
        <end position="578"/>
    </location>
</feature>
<evidence type="ECO:0000259" key="10">
    <source>
        <dbReference type="PROSITE" id="PS50102"/>
    </source>
</evidence>
<dbReference type="Proteomes" id="UP001497392">
    <property type="component" value="Unassembled WGS sequence"/>
</dbReference>
<keyword evidence="6" id="KW-0862">Zinc</keyword>
<feature type="region of interest" description="Disordered" evidence="9">
    <location>
        <begin position="93"/>
        <end position="240"/>
    </location>
</feature>
<feature type="compositionally biased region" description="Basic and acidic residues" evidence="9">
    <location>
        <begin position="169"/>
        <end position="240"/>
    </location>
</feature>
<dbReference type="PROSITE" id="PS50102">
    <property type="entry name" value="RRM"/>
    <property type="match status" value="1"/>
</dbReference>
<feature type="compositionally biased region" description="Basic and acidic residues" evidence="9">
    <location>
        <begin position="265"/>
        <end position="291"/>
    </location>
</feature>
<dbReference type="PANTHER" id="PTHR14738">
    <property type="entry name" value="ZINC FINGER CCCH DOMAIN-CONTAINING PROTEIN 14"/>
    <property type="match status" value="1"/>
</dbReference>
<evidence type="ECO:0000256" key="5">
    <source>
        <dbReference type="ARBA" id="ARBA00022771"/>
    </source>
</evidence>
<evidence type="ECO:0000313" key="12">
    <source>
        <dbReference type="Proteomes" id="UP001497392"/>
    </source>
</evidence>
<evidence type="ECO:0000313" key="11">
    <source>
        <dbReference type="EMBL" id="CAL5224483.1"/>
    </source>
</evidence>
<feature type="region of interest" description="Disordered" evidence="9">
    <location>
        <begin position="265"/>
        <end position="362"/>
    </location>
</feature>
<gene>
    <name evidence="11" type="primary">g7177</name>
    <name evidence="11" type="ORF">VP750_LOCUS6142</name>
</gene>
<evidence type="ECO:0000256" key="1">
    <source>
        <dbReference type="ARBA" id="ARBA00004123"/>
    </source>
</evidence>
<feature type="compositionally biased region" description="Basic and acidic residues" evidence="9">
    <location>
        <begin position="116"/>
        <end position="161"/>
    </location>
</feature>
<accession>A0ABP1FX74</accession>
<feature type="region of interest" description="Disordered" evidence="9">
    <location>
        <begin position="597"/>
        <end position="695"/>
    </location>
</feature>
<dbReference type="InterPro" id="IPR000504">
    <property type="entry name" value="RRM_dom"/>
</dbReference>
<dbReference type="InterPro" id="IPR035979">
    <property type="entry name" value="RBD_domain_sf"/>
</dbReference>
<evidence type="ECO:0000256" key="2">
    <source>
        <dbReference type="ARBA" id="ARBA00008423"/>
    </source>
</evidence>
<keyword evidence="8" id="KW-0694">RNA-binding</keyword>
<keyword evidence="12" id="KW-1185">Reference proteome</keyword>
<feature type="compositionally biased region" description="Basic and acidic residues" evidence="9">
    <location>
        <begin position="448"/>
        <end position="461"/>
    </location>
</feature>
<dbReference type="EMBL" id="CAXHTA020000011">
    <property type="protein sequence ID" value="CAL5224483.1"/>
    <property type="molecule type" value="Genomic_DNA"/>
</dbReference>
<keyword evidence="7" id="KW-0539">Nucleus</keyword>
<keyword evidence="3" id="KW-0479">Metal-binding</keyword>
<feature type="compositionally biased region" description="Basic and acidic residues" evidence="9">
    <location>
        <begin position="298"/>
        <end position="337"/>
    </location>
</feature>
<dbReference type="PANTHER" id="PTHR14738:SF29">
    <property type="entry name" value="ZINC FINGER CCCH DOMAIN-CONTAINING PROTEIN 14"/>
    <property type="match status" value="1"/>
</dbReference>
<dbReference type="SUPFAM" id="SSF54928">
    <property type="entry name" value="RNA-binding domain, RBD"/>
    <property type="match status" value="1"/>
</dbReference>
<dbReference type="InterPro" id="IPR012677">
    <property type="entry name" value="Nucleotide-bd_a/b_plait_sf"/>
</dbReference>
<feature type="compositionally biased region" description="Low complexity" evidence="9">
    <location>
        <begin position="621"/>
        <end position="635"/>
    </location>
</feature>
<sequence>MEWVSPLPRIDHNSDQGKACQSAVKLKLKDYLGQEYADDVLPLYIVVMLAHGNSAALVAENLEAFLGKNDAVSFTQWLIGHLDQHGNEYAAEETGTTEAGGGEAADKHGRPRHSPKARDEPAREQRKEQARERIQWRGEEDHDHKRSTDRDKRPRDSPARAERRHTSRHDREAEEGREEKRRRHDLRELRPLDTHRDDRRSRRHRDEGPHYREDRDRDRDLYERERQRQAAERHRLEREAELDRELERRRELDYRERLLREREWERERDRGGFLRDRPRDRDWDRPPRYARDPLGLQMDRDDHEKAEVDWREERARRLAEPRHQNGLHDQELDREQLDADDEGAFPEPQPARAASDEAVRQQRSTVFDRLAPEARSREESARSLAAARKSVFDRLRGNRQPAAAPYVQPDALTDEELDDPSPAQMLPAIRTTPRPRAQPLARQSKSASKAEELEEMQRKMQELQQQVQQLEREQRTPRAAPTPVVVHTSAAPLHTAPSVDPCSVHVQNLSQLAIPDIIGAHFSGCGRVMNVTIARDLQGKPRGFAHVEFSNELEAQNALSLSGSMLLNQVITVKPKVNMPPAHFAFPGFGGSVRGRGRGRGSFGSPGRAAFRGGYPRPFSGRAPFPARGRGRQAPLASNKYVRPELKAQPGSKPNGSAAALTPSKASPALNGVATPATAEKDSAAAPATDAPAGS</sequence>
<proteinExistence type="inferred from homology"/>
<evidence type="ECO:0000256" key="9">
    <source>
        <dbReference type="SAM" id="MobiDB-lite"/>
    </source>
</evidence>
<feature type="compositionally biased region" description="Low complexity" evidence="9">
    <location>
        <begin position="674"/>
        <end position="695"/>
    </location>
</feature>
<dbReference type="Pfam" id="PF00076">
    <property type="entry name" value="RRM_1"/>
    <property type="match status" value="1"/>
</dbReference>
<comment type="similarity">
    <text evidence="2">Belongs to the ZC3H14 family.</text>
</comment>
<feature type="region of interest" description="Disordered" evidence="9">
    <location>
        <begin position="396"/>
        <end position="482"/>
    </location>
</feature>
<reference evidence="11 12" key="1">
    <citation type="submission" date="2024-06" db="EMBL/GenBank/DDBJ databases">
        <authorList>
            <person name="Kraege A."/>
            <person name="Thomma B."/>
        </authorList>
    </citation>
    <scope>NUCLEOTIDE SEQUENCE [LARGE SCALE GENOMIC DNA]</scope>
</reference>
<keyword evidence="5" id="KW-0863">Zinc-finger</keyword>